<evidence type="ECO:0000313" key="13">
    <source>
        <dbReference type="Proteomes" id="UP000323225"/>
    </source>
</evidence>
<feature type="transmembrane region" description="Helical" evidence="6">
    <location>
        <begin position="48"/>
        <end position="65"/>
    </location>
</feature>
<comment type="subcellular location">
    <subcellularLocation>
        <location evidence="1">Membrane</location>
        <topology evidence="1">Multi-pass membrane protein</topology>
    </subcellularLocation>
</comment>
<dbReference type="Proteomes" id="UP000323819">
    <property type="component" value="Unassembled WGS sequence"/>
</dbReference>
<dbReference type="RefSeq" id="WP_001086370.1">
    <property type="nucleotide sequence ID" value="NZ_AP018677.1"/>
</dbReference>
<dbReference type="InterPro" id="IPR006696">
    <property type="entry name" value="DUF423"/>
</dbReference>
<dbReference type="Proteomes" id="UP000319979">
    <property type="component" value="Unassembled WGS sequence"/>
</dbReference>
<dbReference type="OMA" id="VEYQFYH"/>
<evidence type="ECO:0000313" key="12">
    <source>
        <dbReference type="Proteomes" id="UP000319979"/>
    </source>
</evidence>
<reference evidence="7 13" key="4">
    <citation type="submission" date="2019-09" db="EMBL/GenBank/DDBJ databases">
        <authorList>
            <person name="Kritzky A."/>
            <person name="Schelkanova E.Y."/>
            <person name="Alkhova Z.V."/>
            <person name="Smirnova N.I."/>
        </authorList>
    </citation>
    <scope>NUCLEOTIDE SEQUENCE [LARGE SCALE GENOMIC DNA]</scope>
    <source>
        <strain evidence="7 13">M1526</strain>
    </source>
</reference>
<dbReference type="AlphaFoldDB" id="A0A086SS26"/>
<reference evidence="10 12" key="3">
    <citation type="submission" date="2019-07" db="EMBL/GenBank/DDBJ databases">
        <title>Phenotypic and genotypic antimicrobial resistance traits of Vibrio cholerae non-O1/non-O139 isolated from a large Austrian lake frequently associated with cases of infection.</title>
        <authorList>
            <person name="Lepuschitz S."/>
            <person name="Baron S."/>
            <person name="Larvor E."/>
            <person name="Granier S."/>
            <person name="Pretzer C."/>
            <person name="Mach R.L."/>
            <person name="Farnleitner A.H."/>
            <person name="Ruppitsch W."/>
            <person name="Pleininger S."/>
            <person name="Indra A."/>
            <person name="Kirschner A.K.T."/>
        </authorList>
    </citation>
    <scope>NUCLEOTIDE SEQUENCE [LARGE SCALE GENOMIC DNA]</scope>
    <source>
        <strain evidence="10 12">A12JL36W90</strain>
    </source>
</reference>
<reference evidence="8" key="5">
    <citation type="submission" date="2021-05" db="EMBL/GenBank/DDBJ databases">
        <authorList>
            <person name="Stine C."/>
        </authorList>
    </citation>
    <scope>NUCLEOTIDE SEQUENCE</scope>
    <source>
        <strain evidence="8">TDS0091212</strain>
    </source>
</reference>
<feature type="transmembrane region" description="Helical" evidence="6">
    <location>
        <begin position="77"/>
        <end position="95"/>
    </location>
</feature>
<evidence type="ECO:0000313" key="7">
    <source>
        <dbReference type="EMBL" id="KAA1254271.1"/>
    </source>
</evidence>
<name>A0A086SS26_VIBCL</name>
<dbReference type="EMBL" id="VUAA01000013">
    <property type="protein sequence ID" value="KAA1254271.1"/>
    <property type="molecule type" value="Genomic_DNA"/>
</dbReference>
<keyword evidence="5 6" id="KW-0472">Membrane</keyword>
<keyword evidence="3 6" id="KW-0812">Transmembrane</keyword>
<dbReference type="PANTHER" id="PTHR43461:SF1">
    <property type="entry name" value="TRANSMEMBRANE PROTEIN 256"/>
    <property type="match status" value="1"/>
</dbReference>
<evidence type="ECO:0000256" key="5">
    <source>
        <dbReference type="ARBA" id="ARBA00023136"/>
    </source>
</evidence>
<dbReference type="EMBL" id="VIOS01000046">
    <property type="protein sequence ID" value="TQP12722.1"/>
    <property type="molecule type" value="Genomic_DNA"/>
</dbReference>
<dbReference type="Proteomes" id="UP000471242">
    <property type="component" value="Unassembled WGS sequence"/>
</dbReference>
<dbReference type="Proteomes" id="UP000323225">
    <property type="component" value="Unassembled WGS sequence"/>
</dbReference>
<evidence type="ECO:0000313" key="10">
    <source>
        <dbReference type="EMBL" id="TQP12722.1"/>
    </source>
</evidence>
<evidence type="ECO:0000256" key="2">
    <source>
        <dbReference type="ARBA" id="ARBA00009694"/>
    </source>
</evidence>
<dbReference type="Proteomes" id="UP001196338">
    <property type="component" value="Unassembled WGS sequence"/>
</dbReference>
<dbReference type="Pfam" id="PF04241">
    <property type="entry name" value="DUF423"/>
    <property type="match status" value="1"/>
</dbReference>
<evidence type="ECO:0000256" key="6">
    <source>
        <dbReference type="SAM" id="Phobius"/>
    </source>
</evidence>
<reference evidence="11 14" key="2">
    <citation type="submission" date="2019-06" db="EMBL/GenBank/DDBJ databases">
        <title>Vibrio cholerae phylogeny based on whole-genome sequencing reveals genetic diversity and population strucutre.</title>
        <authorList>
            <person name="Zhiqiu Y."/>
            <person name="Bin L."/>
            <person name="Lingyan J."/>
        </authorList>
    </citation>
    <scope>NUCLEOTIDE SEQUENCE [LARGE SCALE GENOMIC DNA]</scope>
    <source>
        <strain evidence="11 14">N2814</strain>
    </source>
</reference>
<reference evidence="8" key="6">
    <citation type="submission" date="2023-08" db="EMBL/GenBank/DDBJ databases">
        <title>Vibrio cholerae Outbreaks in Tanzania Exemplify Founder Flush: Simultaneous Increases in Population Size and Genetic Diversity.</title>
        <authorList>
            <person name="Debes A.K."/>
            <person name="Mohammed A."/>
            <person name="Maseke I."/>
            <person name="Almeida M."/>
            <person name="Li S."/>
            <person name="Matimba H."/>
            <person name="Joachim A."/>
            <person name="Mizinduko M."/>
            <person name="Nyanga S."/>
            <person name="Kelly M."/>
            <person name="Kachwamba Y."/>
            <person name="Schaffer A.M."/>
            <person name="Nyanga A.S."/>
            <person name="Mghamba J."/>
            <person name="Mosha F.S."/>
            <person name="Sack D.A."/>
            <person name="Stine O.C."/>
        </authorList>
    </citation>
    <scope>NUCLEOTIDE SEQUENCE</scope>
    <source>
        <strain evidence="8">TDS0091212</strain>
    </source>
</reference>
<evidence type="ECO:0000313" key="14">
    <source>
        <dbReference type="Proteomes" id="UP000323819"/>
    </source>
</evidence>
<feature type="transmembrane region" description="Helical" evidence="6">
    <location>
        <begin position="101"/>
        <end position="125"/>
    </location>
</feature>
<comment type="similarity">
    <text evidence="2">Belongs to the UPF0382 family.</text>
</comment>
<evidence type="ECO:0000256" key="1">
    <source>
        <dbReference type="ARBA" id="ARBA00004141"/>
    </source>
</evidence>
<evidence type="ECO:0000256" key="4">
    <source>
        <dbReference type="ARBA" id="ARBA00022989"/>
    </source>
</evidence>
<evidence type="ECO:0000313" key="11">
    <source>
        <dbReference type="EMBL" id="TXX64582.1"/>
    </source>
</evidence>
<protein>
    <submittedName>
        <fullName evidence="7">DUF423 domain-containing protein</fullName>
    </submittedName>
</protein>
<dbReference type="KEGG" id="vcq:EN18_07830"/>
<organism evidence="7 13">
    <name type="scientific">Vibrio cholerae</name>
    <dbReference type="NCBI Taxonomy" id="666"/>
    <lineage>
        <taxon>Bacteria</taxon>
        <taxon>Pseudomonadati</taxon>
        <taxon>Pseudomonadota</taxon>
        <taxon>Gammaproteobacteria</taxon>
        <taxon>Vibrionales</taxon>
        <taxon>Vibrionaceae</taxon>
        <taxon>Vibrio</taxon>
    </lineage>
</organism>
<keyword evidence="4 6" id="KW-1133">Transmembrane helix</keyword>
<evidence type="ECO:0000256" key="3">
    <source>
        <dbReference type="ARBA" id="ARBA00022692"/>
    </source>
</evidence>
<reference evidence="9 15" key="1">
    <citation type="submission" date="2018-09" db="EMBL/GenBank/DDBJ databases">
        <title>Genomic epidemiology reveals two lineages of Vibrio cholerae that can cause global cholera epidemics despite absence of cholera toxin gene.</title>
        <authorList>
            <person name="Wang H."/>
            <person name="Zen W."/>
            <person name="Yu H."/>
            <person name="Zhang W."/>
            <person name="Pan J."/>
            <person name="Yang C."/>
            <person name="Cui Y."/>
        </authorList>
    </citation>
    <scope>NUCLEOTIDE SEQUENCE [LARGE SCALE GENOMIC DNA]</scope>
    <source>
        <strain evidence="9 15">00-1_S85</strain>
    </source>
</reference>
<gene>
    <name evidence="9" type="ORF">D6U24_18250</name>
    <name evidence="7" type="ORF">F0M16_12740</name>
    <name evidence="10" type="ORF">FLM02_12885</name>
    <name evidence="11" type="ORF">FXF03_17355</name>
    <name evidence="8" type="ORF">KIN13_11485</name>
</gene>
<comment type="caution">
    <text evidence="7">The sequence shown here is derived from an EMBL/GenBank/DDBJ whole genome shotgun (WGS) entry which is preliminary data.</text>
</comment>
<accession>A0A086SS26</accession>
<evidence type="ECO:0000313" key="15">
    <source>
        <dbReference type="Proteomes" id="UP000471242"/>
    </source>
</evidence>
<dbReference type="PANTHER" id="PTHR43461">
    <property type="entry name" value="TRANSMEMBRANE PROTEIN 256"/>
    <property type="match status" value="1"/>
</dbReference>
<evidence type="ECO:0000313" key="8">
    <source>
        <dbReference type="EMBL" id="MBS7674049.1"/>
    </source>
</evidence>
<proteinExistence type="inferred from homology"/>
<dbReference type="EMBL" id="JAHBND010000443">
    <property type="protein sequence ID" value="MBS7674049.1"/>
    <property type="molecule type" value="Genomic_DNA"/>
</dbReference>
<sequence length="128" mass="13868">MNSKYLLALGGLLSGVAVGLGAFAAHGLKKMLSPYLLDVFETGVQYQFIHALALLVCGVLLLLPLHEAAHKGFRRAAQFFLVGIVCFSGSLYALALTGVKWFGPITPFGGVMFILGWIWFSYAAWKSQ</sequence>
<evidence type="ECO:0000313" key="9">
    <source>
        <dbReference type="EMBL" id="MVD25286.1"/>
    </source>
</evidence>
<dbReference type="GO" id="GO:0005886">
    <property type="term" value="C:plasma membrane"/>
    <property type="evidence" value="ECO:0007669"/>
    <property type="project" value="TreeGrafter"/>
</dbReference>
<dbReference type="EMBL" id="VSIJ01000036">
    <property type="protein sequence ID" value="TXX64582.1"/>
    <property type="molecule type" value="Genomic_DNA"/>
</dbReference>
<dbReference type="GeneID" id="88784926"/>
<dbReference type="EMBL" id="QZRB01000032">
    <property type="protein sequence ID" value="MVD25286.1"/>
    <property type="molecule type" value="Genomic_DNA"/>
</dbReference>